<dbReference type="RefSeq" id="XP_075101828.1">
    <property type="nucleotide sequence ID" value="XM_075245727.1"/>
</dbReference>
<accession>A0AC58TX62</accession>
<evidence type="ECO:0000313" key="2">
    <source>
        <dbReference type="RefSeq" id="XP_075101828.1"/>
    </source>
</evidence>
<proteinExistence type="predicted"/>
<reference evidence="1" key="1">
    <citation type="journal article" date="2014" name="Nat. Commun.">
        <title>The tobacco genome sequence and its comparison with those of tomato and potato.</title>
        <authorList>
            <person name="Sierro N."/>
            <person name="Battey J.N."/>
            <person name="Ouadi S."/>
            <person name="Bakaher N."/>
            <person name="Bovet L."/>
            <person name="Willig A."/>
            <person name="Goepfert S."/>
            <person name="Peitsch M.C."/>
            <person name="Ivanov N.V."/>
        </authorList>
    </citation>
    <scope>NUCLEOTIDE SEQUENCE [LARGE SCALE GENOMIC DNA]</scope>
</reference>
<evidence type="ECO:0000313" key="1">
    <source>
        <dbReference type="Proteomes" id="UP000790787"/>
    </source>
</evidence>
<sequence>MELNHKLTSIEFDRAVNNKTNANDHQLEDKGGYQRIVSRLLYLTMIRPDIIFVVKVLSQYMHALKQSHLEAAMRVVRYIKNAPGLGLIVPTDNTLKIAAYCDSDWRACVETRKSITGYAIKFGDALISWKSKKQETMSRSSAEAEFRSMAANVAKIIWMIGLFKELGSEIAANPIFHKRTKHIDIDCHFVREKNQEGKIQTQHTRTKEQLADLLTKSMCRPQHDYLMDKLGMKNMYSSLSLRGSIEVSGDTNVT</sequence>
<reference evidence="2" key="2">
    <citation type="submission" date="2025-08" db="UniProtKB">
        <authorList>
            <consortium name="RefSeq"/>
        </authorList>
    </citation>
    <scope>IDENTIFICATION</scope>
    <source>
        <tissue evidence="2">Leaf</tissue>
    </source>
</reference>
<protein>
    <submittedName>
        <fullName evidence="2">Secreted RxLR effector protein 161-like</fullName>
    </submittedName>
</protein>
<keyword evidence="1" id="KW-1185">Reference proteome</keyword>
<dbReference type="Proteomes" id="UP000790787">
    <property type="component" value="Chromosome 23"/>
</dbReference>
<organism evidence="1 2">
    <name type="scientific">Nicotiana tabacum</name>
    <name type="common">Common tobacco</name>
    <dbReference type="NCBI Taxonomy" id="4097"/>
    <lineage>
        <taxon>Eukaryota</taxon>
        <taxon>Viridiplantae</taxon>
        <taxon>Streptophyta</taxon>
        <taxon>Embryophyta</taxon>
        <taxon>Tracheophyta</taxon>
        <taxon>Spermatophyta</taxon>
        <taxon>Magnoliopsida</taxon>
        <taxon>eudicotyledons</taxon>
        <taxon>Gunneridae</taxon>
        <taxon>Pentapetalae</taxon>
        <taxon>asterids</taxon>
        <taxon>lamiids</taxon>
        <taxon>Solanales</taxon>
        <taxon>Solanaceae</taxon>
        <taxon>Nicotianoideae</taxon>
        <taxon>Nicotianeae</taxon>
        <taxon>Nicotiana</taxon>
    </lineage>
</organism>
<name>A0AC58TX62_TOBAC</name>
<gene>
    <name evidence="2" type="primary">LOC107791133</name>
</gene>